<dbReference type="InterPro" id="IPR008979">
    <property type="entry name" value="Galactose-bd-like_sf"/>
</dbReference>
<reference evidence="8 9" key="1">
    <citation type="submission" date="2022-05" db="EMBL/GenBank/DDBJ databases">
        <authorList>
            <consortium name="Genoscope - CEA"/>
            <person name="William W."/>
        </authorList>
    </citation>
    <scope>NUCLEOTIDE SEQUENCE [LARGE SCALE GENOMIC DNA]</scope>
</reference>
<organism evidence="8 9">
    <name type="scientific">Porites evermanni</name>
    <dbReference type="NCBI Taxonomy" id="104178"/>
    <lineage>
        <taxon>Eukaryota</taxon>
        <taxon>Metazoa</taxon>
        <taxon>Cnidaria</taxon>
        <taxon>Anthozoa</taxon>
        <taxon>Hexacorallia</taxon>
        <taxon>Scleractinia</taxon>
        <taxon>Fungiina</taxon>
        <taxon>Poritidae</taxon>
        <taxon>Porites</taxon>
    </lineage>
</organism>
<accession>A0ABN8PMZ0</accession>
<dbReference type="InterPro" id="IPR000152">
    <property type="entry name" value="EGF-type_Asp/Asn_hydroxyl_site"/>
</dbReference>
<dbReference type="PROSITE" id="PS01187">
    <property type="entry name" value="EGF_CA"/>
    <property type="match status" value="2"/>
</dbReference>
<dbReference type="SUPFAM" id="SSF57184">
    <property type="entry name" value="Growth factor receptor domain"/>
    <property type="match status" value="2"/>
</dbReference>
<feature type="domain" description="EGF-like" evidence="7">
    <location>
        <begin position="502"/>
        <end position="540"/>
    </location>
</feature>
<keyword evidence="1 5" id="KW-0245">EGF-like domain</keyword>
<dbReference type="InterPro" id="IPR049883">
    <property type="entry name" value="NOTCH1_EGF-like"/>
</dbReference>
<dbReference type="Gene3D" id="2.60.120.260">
    <property type="entry name" value="Galactose-binding domain-like"/>
    <property type="match status" value="2"/>
</dbReference>
<dbReference type="InterPro" id="IPR000421">
    <property type="entry name" value="FA58C"/>
</dbReference>
<dbReference type="InterPro" id="IPR018097">
    <property type="entry name" value="EGF_Ca-bd_CS"/>
</dbReference>
<keyword evidence="3" id="KW-0677">Repeat</keyword>
<dbReference type="SMART" id="SM00181">
    <property type="entry name" value="EGF"/>
    <property type="match status" value="7"/>
</dbReference>
<comment type="caution">
    <text evidence="5">Lacks conserved residue(s) required for the propagation of feature annotation.</text>
</comment>
<protein>
    <submittedName>
        <fullName evidence="8">Uncharacterized protein</fullName>
    </submittedName>
</protein>
<feature type="domain" description="EGF-like" evidence="7">
    <location>
        <begin position="589"/>
        <end position="629"/>
    </location>
</feature>
<evidence type="ECO:0000259" key="7">
    <source>
        <dbReference type="PROSITE" id="PS50026"/>
    </source>
</evidence>
<dbReference type="Gene3D" id="2.10.25.10">
    <property type="entry name" value="Laminin"/>
    <property type="match status" value="6"/>
</dbReference>
<dbReference type="SMART" id="SM00179">
    <property type="entry name" value="EGF_CA"/>
    <property type="match status" value="6"/>
</dbReference>
<feature type="domain" description="F5/8 type C" evidence="6">
    <location>
        <begin position="51"/>
        <end position="160"/>
    </location>
</feature>
<dbReference type="SUPFAM" id="SSF49785">
    <property type="entry name" value="Galactose-binding domain-like"/>
    <property type="match status" value="1"/>
</dbReference>
<evidence type="ECO:0000256" key="5">
    <source>
        <dbReference type="PROSITE-ProRule" id="PRU00076"/>
    </source>
</evidence>
<dbReference type="SUPFAM" id="SSF57196">
    <property type="entry name" value="EGF/Laminin"/>
    <property type="match status" value="1"/>
</dbReference>
<gene>
    <name evidence="8" type="ORF">PEVE_00044179</name>
</gene>
<feature type="domain" description="EGF-like" evidence="7">
    <location>
        <begin position="460"/>
        <end position="501"/>
    </location>
</feature>
<keyword evidence="4" id="KW-1015">Disulfide bond</keyword>
<evidence type="ECO:0000313" key="9">
    <source>
        <dbReference type="Proteomes" id="UP001159427"/>
    </source>
</evidence>
<dbReference type="PANTHER" id="PTHR24039">
    <property type="entry name" value="FIBRILLIN-RELATED"/>
    <property type="match status" value="1"/>
</dbReference>
<evidence type="ECO:0000256" key="1">
    <source>
        <dbReference type="ARBA" id="ARBA00022536"/>
    </source>
</evidence>
<dbReference type="InterPro" id="IPR024731">
    <property type="entry name" value="NELL2-like_EGF"/>
</dbReference>
<evidence type="ECO:0000256" key="2">
    <source>
        <dbReference type="ARBA" id="ARBA00022729"/>
    </source>
</evidence>
<dbReference type="Pfam" id="PF12947">
    <property type="entry name" value="EGF_3"/>
    <property type="match status" value="1"/>
</dbReference>
<comment type="caution">
    <text evidence="8">The sequence shown here is derived from an EMBL/GenBank/DDBJ whole genome shotgun (WGS) entry which is preliminary data.</text>
</comment>
<keyword evidence="9" id="KW-1185">Reference proteome</keyword>
<dbReference type="InterPro" id="IPR009030">
    <property type="entry name" value="Growth_fac_rcpt_cys_sf"/>
</dbReference>
<dbReference type="EMBL" id="CALNXI010000924">
    <property type="protein sequence ID" value="CAH3147168.1"/>
    <property type="molecule type" value="Genomic_DNA"/>
</dbReference>
<proteinExistence type="predicted"/>
<feature type="domain" description="EGF-like" evidence="7">
    <location>
        <begin position="548"/>
        <end position="588"/>
    </location>
</feature>
<feature type="domain" description="EGF-like" evidence="7">
    <location>
        <begin position="630"/>
        <end position="670"/>
    </location>
</feature>
<dbReference type="Pfam" id="PF07645">
    <property type="entry name" value="EGF_CA"/>
    <property type="match status" value="5"/>
</dbReference>
<dbReference type="Proteomes" id="UP001159427">
    <property type="component" value="Unassembled WGS sequence"/>
</dbReference>
<dbReference type="PROSITE" id="PS01186">
    <property type="entry name" value="EGF_2"/>
    <property type="match status" value="3"/>
</dbReference>
<evidence type="ECO:0000256" key="4">
    <source>
        <dbReference type="ARBA" id="ARBA00023157"/>
    </source>
</evidence>
<evidence type="ECO:0000313" key="8">
    <source>
        <dbReference type="EMBL" id="CAH3147168.1"/>
    </source>
</evidence>
<sequence length="728" mass="81901">MAGKWPNMAEIAIAIISVMLLSFGARGFDIMSEFRNTLLGVNVLLRDDGKCLEGLIGVSSAIKNALPNSAMTASTFHADHEPYWGRVLSSKWWMPSVHDKFQYLKIDLLSLTVVRKSAVQGSGDSSTAGARVITYFLYHSKDDTIWYPVLEKENPRRVDGAPCGSGNVNLFKGSSSEFVQHAKDRQPKLLTFLRGTKKERKALKQREAILYSYFEEVWDVRSRHMVKNLPEQYVCMLIQCFQKGCPHLKCQAGEDQVGLKWFPNGSSVEYFPIPIPDPNRPWDVISPRSDTILKFRIVNETYLRTKLKKCEKFLIMFMLQVFKGCNQDAPLDVVLNHLPISTWGTRGVRLYVHKWHRRSCLRVEIYGFDPFRAGNILNHEDQHLCSGEGLVIGSYASPHIRTCWCKRGYEGDAFICEDVDECSVGDNVCGSPDRLCRNIPGSFVCECQQGTTRDGNQCKDIDECANPRDVCPYLTECINTVGSYICDCKEAGFKADGKQCLDIDECKIGSHNCEENSTCVNAFGSYACFCNVGFTESYSLDGKLQCVDVNECQRKTKRCGSNGKCVNTIGSYFCLCKHGYAAKGLKCQDLDECASNPEACEQDSLCVNLPGSYACQCKLGYHLTDNSCHDVNECQQNFAECHRWADCYNTDGSYLCVCKRGFYGDGFYCSRKEQCSKEDEECNAALKRQEKRTGVKTAALKMSSGQDELKQRRLFKALLVMVVIKLLC</sequence>
<keyword evidence="2" id="KW-0732">Signal</keyword>
<evidence type="ECO:0000256" key="3">
    <source>
        <dbReference type="ARBA" id="ARBA00022737"/>
    </source>
</evidence>
<dbReference type="InterPro" id="IPR001881">
    <property type="entry name" value="EGF-like_Ca-bd_dom"/>
</dbReference>
<dbReference type="PROSITE" id="PS50022">
    <property type="entry name" value="FA58C_3"/>
    <property type="match status" value="1"/>
</dbReference>
<dbReference type="CDD" id="cd00054">
    <property type="entry name" value="EGF_CA"/>
    <property type="match status" value="4"/>
</dbReference>
<name>A0ABN8PMZ0_9CNID</name>
<feature type="domain" description="EGF-like" evidence="7">
    <location>
        <begin position="418"/>
        <end position="459"/>
    </location>
</feature>
<evidence type="ECO:0000259" key="6">
    <source>
        <dbReference type="PROSITE" id="PS50022"/>
    </source>
</evidence>
<dbReference type="InterPro" id="IPR000742">
    <property type="entry name" value="EGF"/>
</dbReference>
<dbReference type="PROSITE" id="PS00010">
    <property type="entry name" value="ASX_HYDROXYL"/>
    <property type="match status" value="6"/>
</dbReference>
<dbReference type="PROSITE" id="PS50026">
    <property type="entry name" value="EGF_3"/>
    <property type="match status" value="6"/>
</dbReference>